<reference evidence="10" key="1">
    <citation type="submission" date="2023-03" db="EMBL/GenBank/DDBJ databases">
        <title>Andean soil-derived lignocellulolytic bacterial consortium as a source of novel taxa and putative plastic-active enzymes.</title>
        <authorList>
            <person name="Diaz-Garcia L."/>
            <person name="Chuvochina M."/>
            <person name="Feuerriegel G."/>
            <person name="Bunk B."/>
            <person name="Sproer C."/>
            <person name="Streit W.R."/>
            <person name="Rodriguez L.M."/>
            <person name="Overmann J."/>
            <person name="Jimenez D.J."/>
        </authorList>
    </citation>
    <scope>NUCLEOTIDE SEQUENCE</scope>
    <source>
        <strain evidence="10">MAG 3858</strain>
    </source>
</reference>
<dbReference type="PROSITE" id="PS50109">
    <property type="entry name" value="HIS_KIN"/>
    <property type="match status" value="1"/>
</dbReference>
<dbReference type="Pfam" id="PF02518">
    <property type="entry name" value="HATPase_c"/>
    <property type="match status" value="1"/>
</dbReference>
<evidence type="ECO:0000256" key="1">
    <source>
        <dbReference type="ARBA" id="ARBA00000085"/>
    </source>
</evidence>
<dbReference type="SMART" id="SM00387">
    <property type="entry name" value="HATPase_c"/>
    <property type="match status" value="1"/>
</dbReference>
<feature type="transmembrane region" description="Helical" evidence="8">
    <location>
        <begin position="107"/>
        <end position="124"/>
    </location>
</feature>
<dbReference type="InterPro" id="IPR003594">
    <property type="entry name" value="HATPase_dom"/>
</dbReference>
<dbReference type="EC" id="2.7.13.3" evidence="2"/>
<dbReference type="SUPFAM" id="SSF47384">
    <property type="entry name" value="Homodimeric domain of signal transducing histidine kinase"/>
    <property type="match status" value="1"/>
</dbReference>
<name>A0AAJ5WD78_9SPHI</name>
<evidence type="ECO:0000256" key="5">
    <source>
        <dbReference type="ARBA" id="ARBA00022777"/>
    </source>
</evidence>
<feature type="domain" description="Histidine kinase" evidence="9">
    <location>
        <begin position="217"/>
        <end position="432"/>
    </location>
</feature>
<dbReference type="PRINTS" id="PR00344">
    <property type="entry name" value="BCTRLSENSOR"/>
</dbReference>
<feature type="transmembrane region" description="Helical" evidence="8">
    <location>
        <begin position="29"/>
        <end position="47"/>
    </location>
</feature>
<dbReference type="InterPro" id="IPR004358">
    <property type="entry name" value="Sig_transdc_His_kin-like_C"/>
</dbReference>
<organism evidence="10 11">
    <name type="scientific">Candidatus Pedobacter colombiensis</name>
    <dbReference type="NCBI Taxonomy" id="3121371"/>
    <lineage>
        <taxon>Bacteria</taxon>
        <taxon>Pseudomonadati</taxon>
        <taxon>Bacteroidota</taxon>
        <taxon>Sphingobacteriia</taxon>
        <taxon>Sphingobacteriales</taxon>
        <taxon>Sphingobacteriaceae</taxon>
        <taxon>Pedobacter</taxon>
    </lineage>
</organism>
<dbReference type="InterPro" id="IPR003661">
    <property type="entry name" value="HisK_dim/P_dom"/>
</dbReference>
<keyword evidence="7" id="KW-0175">Coiled coil</keyword>
<dbReference type="GO" id="GO:0000155">
    <property type="term" value="F:phosphorelay sensor kinase activity"/>
    <property type="evidence" value="ECO:0007669"/>
    <property type="project" value="InterPro"/>
</dbReference>
<feature type="coiled-coil region" evidence="7">
    <location>
        <begin position="187"/>
        <end position="214"/>
    </location>
</feature>
<keyword evidence="8" id="KW-0812">Transmembrane</keyword>
<dbReference type="InterPro" id="IPR005467">
    <property type="entry name" value="His_kinase_dom"/>
</dbReference>
<dbReference type="InterPro" id="IPR036097">
    <property type="entry name" value="HisK_dim/P_sf"/>
</dbReference>
<evidence type="ECO:0000256" key="3">
    <source>
        <dbReference type="ARBA" id="ARBA00022553"/>
    </source>
</evidence>
<dbReference type="Proteomes" id="UP001214530">
    <property type="component" value="Chromosome"/>
</dbReference>
<keyword evidence="5 10" id="KW-0418">Kinase</keyword>
<feature type="transmembrane region" description="Helical" evidence="8">
    <location>
        <begin position="82"/>
        <end position="101"/>
    </location>
</feature>
<gene>
    <name evidence="10" type="ORF">P0Y49_09880</name>
</gene>
<protein>
    <recommendedName>
        <fullName evidence="2">histidine kinase</fullName>
        <ecNumber evidence="2">2.7.13.3</ecNumber>
    </recommendedName>
</protein>
<dbReference type="Gene3D" id="1.10.287.130">
    <property type="match status" value="1"/>
</dbReference>
<feature type="transmembrane region" description="Helical" evidence="8">
    <location>
        <begin position="53"/>
        <end position="73"/>
    </location>
</feature>
<dbReference type="AlphaFoldDB" id="A0AAJ5WD78"/>
<accession>A0AAJ5WD78</accession>
<dbReference type="SMART" id="SM00388">
    <property type="entry name" value="HisKA"/>
    <property type="match status" value="1"/>
</dbReference>
<evidence type="ECO:0000256" key="6">
    <source>
        <dbReference type="ARBA" id="ARBA00023012"/>
    </source>
</evidence>
<evidence type="ECO:0000256" key="8">
    <source>
        <dbReference type="SAM" id="Phobius"/>
    </source>
</evidence>
<keyword evidence="3" id="KW-0597">Phosphoprotein</keyword>
<evidence type="ECO:0000313" key="10">
    <source>
        <dbReference type="EMBL" id="WEK21446.1"/>
    </source>
</evidence>
<keyword evidence="8" id="KW-0472">Membrane</keyword>
<sequence length="432" mass="49361">MFKYLKLKWEHNWLRMVGDAERFSLEARIFHAISMTVIFTVFIVTIYNFLSTLYHASLISAVVLLLQIGLYALSRYKGKSKLAVILTVIQINVATSLAYFYNDGAGGSILLLFVVSLYLIFLIIPRKKLAFWYVFNLILVFGVLSIEYFYPDSIQKHYSGRMEWLADIAFTYFMVSAMIAVGTIQLRKSYRSQKERAEEKARKLESMNKEKDKLFSIIAHDLNTPLNSLQQYLQLINEMELNAEERSEVEQNLATSLSDAQYLLGNLLEWAKKQLHHAPMNLTPIAIYEQLLPTLRMFEQIASRKNIMLIVDIDQKATILADKNMFDLVVRNLLNNAVKFTNINGKIWVSTIVDKSHCVLVIKDNGIGISPERQNEIFSLNIASSYGTMNEKGTGLGLVLCKDFIVQQGGDIWFTSTADEGTAFYVKMQLSQ</sequence>
<dbReference type="PANTHER" id="PTHR43711:SF26">
    <property type="entry name" value="SENSOR HISTIDINE KINASE RCSC"/>
    <property type="match status" value="1"/>
</dbReference>
<dbReference type="EMBL" id="CP119313">
    <property type="protein sequence ID" value="WEK21446.1"/>
    <property type="molecule type" value="Genomic_DNA"/>
</dbReference>
<proteinExistence type="predicted"/>
<dbReference type="InterPro" id="IPR050736">
    <property type="entry name" value="Sensor_HK_Regulatory"/>
</dbReference>
<dbReference type="SUPFAM" id="SSF55874">
    <property type="entry name" value="ATPase domain of HSP90 chaperone/DNA topoisomerase II/histidine kinase"/>
    <property type="match status" value="1"/>
</dbReference>
<dbReference type="CDD" id="cd00082">
    <property type="entry name" value="HisKA"/>
    <property type="match status" value="1"/>
</dbReference>
<keyword evidence="4" id="KW-0808">Transferase</keyword>
<dbReference type="PANTHER" id="PTHR43711">
    <property type="entry name" value="TWO-COMPONENT HISTIDINE KINASE"/>
    <property type="match status" value="1"/>
</dbReference>
<keyword evidence="6" id="KW-0902">Two-component regulatory system</keyword>
<feature type="transmembrane region" description="Helical" evidence="8">
    <location>
        <begin position="170"/>
        <end position="186"/>
    </location>
</feature>
<evidence type="ECO:0000256" key="2">
    <source>
        <dbReference type="ARBA" id="ARBA00012438"/>
    </source>
</evidence>
<feature type="transmembrane region" description="Helical" evidence="8">
    <location>
        <begin position="131"/>
        <end position="150"/>
    </location>
</feature>
<evidence type="ECO:0000256" key="7">
    <source>
        <dbReference type="SAM" id="Coils"/>
    </source>
</evidence>
<keyword evidence="8" id="KW-1133">Transmembrane helix</keyword>
<evidence type="ECO:0000256" key="4">
    <source>
        <dbReference type="ARBA" id="ARBA00022679"/>
    </source>
</evidence>
<comment type="catalytic activity">
    <reaction evidence="1">
        <text>ATP + protein L-histidine = ADP + protein N-phospho-L-histidine.</text>
        <dbReference type="EC" id="2.7.13.3"/>
    </reaction>
</comment>
<evidence type="ECO:0000259" key="9">
    <source>
        <dbReference type="PROSITE" id="PS50109"/>
    </source>
</evidence>
<dbReference type="InterPro" id="IPR036890">
    <property type="entry name" value="HATPase_C_sf"/>
</dbReference>
<dbReference type="Pfam" id="PF00512">
    <property type="entry name" value="HisKA"/>
    <property type="match status" value="1"/>
</dbReference>
<dbReference type="Gene3D" id="3.30.565.10">
    <property type="entry name" value="Histidine kinase-like ATPase, C-terminal domain"/>
    <property type="match status" value="1"/>
</dbReference>
<evidence type="ECO:0000313" key="11">
    <source>
        <dbReference type="Proteomes" id="UP001214530"/>
    </source>
</evidence>